<proteinExistence type="predicted"/>
<dbReference type="InterPro" id="IPR000253">
    <property type="entry name" value="FHA_dom"/>
</dbReference>
<evidence type="ECO:0000313" key="2">
    <source>
        <dbReference type="EMBL" id="XBH05334.1"/>
    </source>
</evidence>
<sequence length="289" mass="31804">MESGTPRREPGPARRQATVLESVEEIRAQVRASSSRTVQEVAPRAGTDRVADETPVFRPVSRPPMALLHVLDDGDTTGEVIRIRGDSFLIGRVEGNLIIPHDSGMSGRHAEIVRRNDGRAWSWHLRDLGSTNGTFVRASTVLLHQDQEFMVGTRLFRFDAPVVASAAEEPSRANATRKWEVPSRAGAGGLAPGMAPACLVEISKGAELCRHALTGGEIWLGRDPSRCAIVVDDPFVDPRHARIYRDEKGRWVVANQRSRNGVWGRASEVALERGGYFQCGEQRFLLKAL</sequence>
<feature type="domain" description="FHA" evidence="1">
    <location>
        <begin position="88"/>
        <end position="141"/>
    </location>
</feature>
<gene>
    <name evidence="2" type="ORF">V5E97_04770</name>
</gene>
<feature type="domain" description="FHA" evidence="1">
    <location>
        <begin position="218"/>
        <end position="269"/>
    </location>
</feature>
<accession>A0AAU7CJX8</accession>
<dbReference type="Pfam" id="PF00498">
    <property type="entry name" value="FHA"/>
    <property type="match status" value="2"/>
</dbReference>
<dbReference type="SMART" id="SM00240">
    <property type="entry name" value="FHA"/>
    <property type="match status" value="2"/>
</dbReference>
<protein>
    <submittedName>
        <fullName evidence="2">FHA domain-containing protein</fullName>
    </submittedName>
</protein>
<dbReference type="EMBL" id="CP155447">
    <property type="protein sequence ID" value="XBH05334.1"/>
    <property type="molecule type" value="Genomic_DNA"/>
</dbReference>
<evidence type="ECO:0000259" key="1">
    <source>
        <dbReference type="PROSITE" id="PS50006"/>
    </source>
</evidence>
<dbReference type="Gene3D" id="2.60.200.20">
    <property type="match status" value="2"/>
</dbReference>
<dbReference type="CDD" id="cd00060">
    <property type="entry name" value="FHA"/>
    <property type="match status" value="2"/>
</dbReference>
<dbReference type="SUPFAM" id="SSF49879">
    <property type="entry name" value="SMAD/FHA domain"/>
    <property type="match status" value="2"/>
</dbReference>
<reference evidence="2" key="1">
    <citation type="submission" date="2024-05" db="EMBL/GenBank/DDBJ databases">
        <title>Planctomycetes of the genus Singulisphaera possess chitinolytic capabilities.</title>
        <authorList>
            <person name="Ivanova A."/>
        </authorList>
    </citation>
    <scope>NUCLEOTIDE SEQUENCE</scope>
    <source>
        <strain evidence="2">Ch08T</strain>
    </source>
</reference>
<dbReference type="AlphaFoldDB" id="A0AAU7CJX8"/>
<dbReference type="PANTHER" id="PTHR23308">
    <property type="entry name" value="NUCLEAR INHIBITOR OF PROTEIN PHOSPHATASE-1"/>
    <property type="match status" value="1"/>
</dbReference>
<name>A0AAU7CJX8_9BACT</name>
<dbReference type="InterPro" id="IPR050923">
    <property type="entry name" value="Cell_Proc_Reg/RNA_Proc"/>
</dbReference>
<dbReference type="InterPro" id="IPR008984">
    <property type="entry name" value="SMAD_FHA_dom_sf"/>
</dbReference>
<organism evidence="2">
    <name type="scientific">Singulisphaera sp. Ch08</name>
    <dbReference type="NCBI Taxonomy" id="3120278"/>
    <lineage>
        <taxon>Bacteria</taxon>
        <taxon>Pseudomonadati</taxon>
        <taxon>Planctomycetota</taxon>
        <taxon>Planctomycetia</taxon>
        <taxon>Isosphaerales</taxon>
        <taxon>Isosphaeraceae</taxon>
        <taxon>Singulisphaera</taxon>
    </lineage>
</organism>
<dbReference type="PROSITE" id="PS50006">
    <property type="entry name" value="FHA_DOMAIN"/>
    <property type="match status" value="2"/>
</dbReference>
<dbReference type="RefSeq" id="WP_406698150.1">
    <property type="nucleotide sequence ID" value="NZ_CP155447.1"/>
</dbReference>